<comment type="caution">
    <text evidence="2">The sequence shown here is derived from an EMBL/GenBank/DDBJ whole genome shotgun (WGS) entry which is preliminary data.</text>
</comment>
<keyword evidence="1" id="KW-1133">Transmembrane helix</keyword>
<accession>A0A0G0X3A6</accession>
<evidence type="ECO:0000313" key="2">
    <source>
        <dbReference type="EMBL" id="KKR91100.1"/>
    </source>
</evidence>
<evidence type="ECO:0000313" key="3">
    <source>
        <dbReference type="Proteomes" id="UP000034676"/>
    </source>
</evidence>
<organism evidence="2 3">
    <name type="scientific">Candidatus Woesebacteria bacterium GW2011_GWA1_41_13b</name>
    <dbReference type="NCBI Taxonomy" id="1618555"/>
    <lineage>
        <taxon>Bacteria</taxon>
        <taxon>Candidatus Woeseibacteriota</taxon>
    </lineage>
</organism>
<name>A0A0G0X3A6_9BACT</name>
<evidence type="ECO:0000256" key="1">
    <source>
        <dbReference type="SAM" id="Phobius"/>
    </source>
</evidence>
<protein>
    <submittedName>
        <fullName evidence="2">Uncharacterized protein</fullName>
    </submittedName>
</protein>
<sequence length="63" mass="6851">MISVGVSVSTDGVRLTIEKRHIPMQRPSGEVPVRTSALTQYLPLIISFVLTIVVSFLVRLTGA</sequence>
<dbReference type="EMBL" id="LCAO01000023">
    <property type="protein sequence ID" value="KKR91100.1"/>
    <property type="molecule type" value="Genomic_DNA"/>
</dbReference>
<gene>
    <name evidence="2" type="ORF">UU42_C0023G0003</name>
</gene>
<keyword evidence="1" id="KW-0812">Transmembrane</keyword>
<feature type="transmembrane region" description="Helical" evidence="1">
    <location>
        <begin position="41"/>
        <end position="60"/>
    </location>
</feature>
<dbReference type="Proteomes" id="UP000034676">
    <property type="component" value="Unassembled WGS sequence"/>
</dbReference>
<reference evidence="2 3" key="1">
    <citation type="journal article" date="2015" name="Nature">
        <title>rRNA introns, odd ribosomes, and small enigmatic genomes across a large radiation of phyla.</title>
        <authorList>
            <person name="Brown C.T."/>
            <person name="Hug L.A."/>
            <person name="Thomas B.C."/>
            <person name="Sharon I."/>
            <person name="Castelle C.J."/>
            <person name="Singh A."/>
            <person name="Wilkins M.J."/>
            <person name="Williams K.H."/>
            <person name="Banfield J.F."/>
        </authorList>
    </citation>
    <scope>NUCLEOTIDE SEQUENCE [LARGE SCALE GENOMIC DNA]</scope>
</reference>
<keyword evidence="1" id="KW-0472">Membrane</keyword>
<dbReference type="AlphaFoldDB" id="A0A0G0X3A6"/>
<proteinExistence type="predicted"/>